<accession>A0A814G3J4</accession>
<dbReference type="AlphaFoldDB" id="A0A814G3J4"/>
<comment type="caution">
    <text evidence="1">The sequence shown here is derived from an EMBL/GenBank/DDBJ whole genome shotgun (WGS) entry which is preliminary data.</text>
</comment>
<protein>
    <submittedName>
        <fullName evidence="1">Uncharacterized protein</fullName>
    </submittedName>
</protein>
<proteinExistence type="predicted"/>
<dbReference type="Proteomes" id="UP000681722">
    <property type="component" value="Unassembled WGS sequence"/>
</dbReference>
<organism evidence="1 3">
    <name type="scientific">Didymodactylos carnosus</name>
    <dbReference type="NCBI Taxonomy" id="1234261"/>
    <lineage>
        <taxon>Eukaryota</taxon>
        <taxon>Metazoa</taxon>
        <taxon>Spiralia</taxon>
        <taxon>Gnathifera</taxon>
        <taxon>Rotifera</taxon>
        <taxon>Eurotatoria</taxon>
        <taxon>Bdelloidea</taxon>
        <taxon>Philodinida</taxon>
        <taxon>Philodinidae</taxon>
        <taxon>Didymodactylos</taxon>
    </lineage>
</organism>
<dbReference type="Proteomes" id="UP000663829">
    <property type="component" value="Unassembled WGS sequence"/>
</dbReference>
<sequence length="265" mass="31248">MVDYSVELSTRSFVARYAGSNLRRHATQPDINVAVNRIVPSNENQICELSVNETYVRVAQIKLILEYHFHDQRYSHPYPFYVLINGNRFDMDVEGCVDLTIRQPGFLVQKYKLDMFYDVLPMTDMDYDTLLRIHAMINENADEQSLAIYNPVLCLRSKLSDIDQWAESFSEPIHLTNAPLSKTHLLRLRYGKEDRVAPLPIDVKCYFNHPSLAHIKTDIYLIRNIMPFQQSENEFYEPDRNLNKIVHYLQRQDNSNIFRLEEHFI</sequence>
<keyword evidence="3" id="KW-1185">Reference proteome</keyword>
<evidence type="ECO:0000313" key="1">
    <source>
        <dbReference type="EMBL" id="CAF0991221.1"/>
    </source>
</evidence>
<dbReference type="EMBL" id="CAJNOQ010003020">
    <property type="protein sequence ID" value="CAF0991221.1"/>
    <property type="molecule type" value="Genomic_DNA"/>
</dbReference>
<gene>
    <name evidence="1" type="ORF">GPM918_LOCUS13263</name>
    <name evidence="2" type="ORF">SRO942_LOCUS13263</name>
</gene>
<evidence type="ECO:0000313" key="2">
    <source>
        <dbReference type="EMBL" id="CAF3763162.1"/>
    </source>
</evidence>
<dbReference type="EMBL" id="CAJOBC010003020">
    <property type="protein sequence ID" value="CAF3763162.1"/>
    <property type="molecule type" value="Genomic_DNA"/>
</dbReference>
<name>A0A814G3J4_9BILA</name>
<evidence type="ECO:0000313" key="3">
    <source>
        <dbReference type="Proteomes" id="UP000663829"/>
    </source>
</evidence>
<reference evidence="1" key="1">
    <citation type="submission" date="2021-02" db="EMBL/GenBank/DDBJ databases">
        <authorList>
            <person name="Nowell W R."/>
        </authorList>
    </citation>
    <scope>NUCLEOTIDE SEQUENCE</scope>
</reference>